<reference evidence="1 2" key="1">
    <citation type="submission" date="2016-04" db="EMBL/GenBank/DDBJ databases">
        <title>Genome analyses suggest a sexual origin of heterokaryosis in a supposedly ancient asexual fungus.</title>
        <authorList>
            <person name="Ropars J."/>
            <person name="Sedzielewska K."/>
            <person name="Noel J."/>
            <person name="Charron P."/>
            <person name="Farinelli L."/>
            <person name="Marton T."/>
            <person name="Kruger M."/>
            <person name="Pelin A."/>
            <person name="Brachmann A."/>
            <person name="Corradi N."/>
        </authorList>
    </citation>
    <scope>NUCLEOTIDE SEQUENCE [LARGE SCALE GENOMIC DNA]</scope>
    <source>
        <strain evidence="1 2">C2</strain>
    </source>
</reference>
<dbReference type="EMBL" id="LLXL01009835">
    <property type="protein sequence ID" value="PKK41497.1"/>
    <property type="molecule type" value="Genomic_DNA"/>
</dbReference>
<dbReference type="AlphaFoldDB" id="A0A2N1KWQ2"/>
<evidence type="ECO:0000313" key="1">
    <source>
        <dbReference type="EMBL" id="PKK41497.1"/>
    </source>
</evidence>
<protein>
    <submittedName>
        <fullName evidence="1">Uncharacterized protein</fullName>
    </submittedName>
</protein>
<sequence length="71" mass="8164">MGGVSQFNNNNTKKYHEKNNYNKIANVSNPLYNNPNFNNISGLDDDGDNALVSDFFNETEDWNDDDNSEWD</sequence>
<reference evidence="1 2" key="2">
    <citation type="submission" date="2017-10" db="EMBL/GenBank/DDBJ databases">
        <title>Extensive intraspecific genome diversity in a model arbuscular mycorrhizal fungus.</title>
        <authorList>
            <person name="Chen E.C.H."/>
            <person name="Morin E."/>
            <person name="Baudet D."/>
            <person name="Noel J."/>
            <person name="Ndikumana S."/>
            <person name="Charron P."/>
            <person name="St-Onge C."/>
            <person name="Giorgi J."/>
            <person name="Grigoriev I.V."/>
            <person name="Roux C."/>
            <person name="Martin F.M."/>
            <person name="Corradi N."/>
        </authorList>
    </citation>
    <scope>NUCLEOTIDE SEQUENCE [LARGE SCALE GENOMIC DNA]</scope>
    <source>
        <strain evidence="1 2">C2</strain>
    </source>
</reference>
<dbReference type="Proteomes" id="UP000233469">
    <property type="component" value="Unassembled WGS sequence"/>
</dbReference>
<accession>A0A2N1KWQ2</accession>
<organism evidence="1 2">
    <name type="scientific">Rhizophagus irregularis</name>
    <dbReference type="NCBI Taxonomy" id="588596"/>
    <lineage>
        <taxon>Eukaryota</taxon>
        <taxon>Fungi</taxon>
        <taxon>Fungi incertae sedis</taxon>
        <taxon>Mucoromycota</taxon>
        <taxon>Glomeromycotina</taxon>
        <taxon>Glomeromycetes</taxon>
        <taxon>Glomerales</taxon>
        <taxon>Glomeraceae</taxon>
        <taxon>Rhizophagus</taxon>
    </lineage>
</organism>
<evidence type="ECO:0000313" key="2">
    <source>
        <dbReference type="Proteomes" id="UP000233469"/>
    </source>
</evidence>
<proteinExistence type="predicted"/>
<name>A0A2N1KWQ2_9GLOM</name>
<comment type="caution">
    <text evidence="1">The sequence shown here is derived from an EMBL/GenBank/DDBJ whole genome shotgun (WGS) entry which is preliminary data.</text>
</comment>
<gene>
    <name evidence="1" type="ORF">RhiirC2_804818</name>
</gene>